<dbReference type="EMBL" id="BGZK01000025">
    <property type="protein sequence ID" value="GBP07174.1"/>
    <property type="molecule type" value="Genomic_DNA"/>
</dbReference>
<reference evidence="2 3" key="1">
    <citation type="journal article" date="2019" name="Commun. Biol.">
        <title>The bagworm genome reveals a unique fibroin gene that provides high tensile strength.</title>
        <authorList>
            <person name="Kono N."/>
            <person name="Nakamura H."/>
            <person name="Ohtoshi R."/>
            <person name="Tomita M."/>
            <person name="Numata K."/>
            <person name="Arakawa K."/>
        </authorList>
    </citation>
    <scope>NUCLEOTIDE SEQUENCE [LARGE SCALE GENOMIC DNA]</scope>
</reference>
<organism evidence="2 3">
    <name type="scientific">Eumeta variegata</name>
    <name type="common">Bagworm moth</name>
    <name type="synonym">Eumeta japonica</name>
    <dbReference type="NCBI Taxonomy" id="151549"/>
    <lineage>
        <taxon>Eukaryota</taxon>
        <taxon>Metazoa</taxon>
        <taxon>Ecdysozoa</taxon>
        <taxon>Arthropoda</taxon>
        <taxon>Hexapoda</taxon>
        <taxon>Insecta</taxon>
        <taxon>Pterygota</taxon>
        <taxon>Neoptera</taxon>
        <taxon>Endopterygota</taxon>
        <taxon>Lepidoptera</taxon>
        <taxon>Glossata</taxon>
        <taxon>Ditrysia</taxon>
        <taxon>Tineoidea</taxon>
        <taxon>Psychidae</taxon>
        <taxon>Oiketicinae</taxon>
        <taxon>Eumeta</taxon>
    </lineage>
</organism>
<evidence type="ECO:0000256" key="1">
    <source>
        <dbReference type="SAM" id="MobiDB-lite"/>
    </source>
</evidence>
<dbReference type="AlphaFoldDB" id="A0A4C1SZ46"/>
<dbReference type="Proteomes" id="UP000299102">
    <property type="component" value="Unassembled WGS sequence"/>
</dbReference>
<feature type="region of interest" description="Disordered" evidence="1">
    <location>
        <begin position="67"/>
        <end position="87"/>
    </location>
</feature>
<sequence length="87" mass="9226">MLGGRLHGRELCSVSFGEVVWDRWTEGYGLVACVVADDLGRRVVVDHLVCGISLVDILVMASAPPPMAPPTSSGHLARIAEAPLDTD</sequence>
<evidence type="ECO:0000313" key="2">
    <source>
        <dbReference type="EMBL" id="GBP07174.1"/>
    </source>
</evidence>
<name>A0A4C1SZ46_EUMVA</name>
<comment type="caution">
    <text evidence="2">The sequence shown here is derived from an EMBL/GenBank/DDBJ whole genome shotgun (WGS) entry which is preliminary data.</text>
</comment>
<proteinExistence type="predicted"/>
<protein>
    <submittedName>
        <fullName evidence="2">Uncharacterized protein</fullName>
    </submittedName>
</protein>
<keyword evidence="3" id="KW-1185">Reference proteome</keyword>
<evidence type="ECO:0000313" key="3">
    <source>
        <dbReference type="Proteomes" id="UP000299102"/>
    </source>
</evidence>
<accession>A0A4C1SZ46</accession>
<gene>
    <name evidence="2" type="ORF">EVAR_92078_1</name>
</gene>